<gene>
    <name evidence="3" type="ORF">GS18_0204000</name>
</gene>
<comment type="caution">
    <text evidence="3">The sequence shown here is derived from an EMBL/GenBank/DDBJ whole genome shotgun (WGS) entry which is preliminary data.</text>
</comment>
<dbReference type="OrthoDB" id="2381329at2"/>
<dbReference type="AlphaFoldDB" id="A0A084H3D4"/>
<feature type="region of interest" description="Disordered" evidence="1">
    <location>
        <begin position="23"/>
        <end position="54"/>
    </location>
</feature>
<dbReference type="EMBL" id="JNVC02000001">
    <property type="protein sequence ID" value="KEZ54096.1"/>
    <property type="molecule type" value="Genomic_DNA"/>
</dbReference>
<dbReference type="InterPro" id="IPR019076">
    <property type="entry name" value="Spore_lipoprot_YhcN/YlaJ-like"/>
</dbReference>
<dbReference type="NCBIfam" id="TIGR02898">
    <property type="entry name" value="spore_YhcN_YlaJ"/>
    <property type="match status" value="1"/>
</dbReference>
<keyword evidence="2" id="KW-0732">Signal</keyword>
<feature type="chain" id="PRO_5038872278" description="YhcN/YlaJ family sporulation lipoprotein" evidence="2">
    <location>
        <begin position="24"/>
        <end position="204"/>
    </location>
</feature>
<feature type="compositionally biased region" description="Basic and acidic residues" evidence="1">
    <location>
        <begin position="184"/>
        <end position="204"/>
    </location>
</feature>
<dbReference type="Proteomes" id="UP000028549">
    <property type="component" value="Unassembled WGS sequence"/>
</dbReference>
<keyword evidence="4" id="KW-1185">Reference proteome</keyword>
<evidence type="ECO:0000313" key="4">
    <source>
        <dbReference type="Proteomes" id="UP000028549"/>
    </source>
</evidence>
<dbReference type="RefSeq" id="WP_029285111.1">
    <property type="nucleotide sequence ID" value="NZ_CANLZQ010000002.1"/>
</dbReference>
<organism evidence="3 4">
    <name type="scientific">Metabacillus indicus</name>
    <name type="common">Bacillus indicus</name>
    <dbReference type="NCBI Taxonomy" id="246786"/>
    <lineage>
        <taxon>Bacteria</taxon>
        <taxon>Bacillati</taxon>
        <taxon>Bacillota</taxon>
        <taxon>Bacilli</taxon>
        <taxon>Bacillales</taxon>
        <taxon>Bacillaceae</taxon>
        <taxon>Metabacillus</taxon>
    </lineage>
</organism>
<dbReference type="STRING" id="246786.GS18_0204000"/>
<dbReference type="InterPro" id="IPR014247">
    <property type="entry name" value="Spore_lipoprot_YhcN/YlaJ"/>
</dbReference>
<evidence type="ECO:0000256" key="1">
    <source>
        <dbReference type="SAM" id="MobiDB-lite"/>
    </source>
</evidence>
<dbReference type="Pfam" id="PF09580">
    <property type="entry name" value="Spore_YhcN_YlaJ"/>
    <property type="match status" value="1"/>
</dbReference>
<dbReference type="GO" id="GO:0030435">
    <property type="term" value="P:sporulation resulting in formation of a cellular spore"/>
    <property type="evidence" value="ECO:0007669"/>
    <property type="project" value="InterPro"/>
</dbReference>
<evidence type="ECO:0008006" key="5">
    <source>
        <dbReference type="Google" id="ProtNLM"/>
    </source>
</evidence>
<feature type="signal peptide" evidence="2">
    <location>
        <begin position="1"/>
        <end position="23"/>
    </location>
</feature>
<accession>A0A084H3D4</accession>
<proteinExistence type="predicted"/>
<name>A0A084H3D4_METID</name>
<protein>
    <recommendedName>
        <fullName evidence="5">YhcN/YlaJ family sporulation lipoprotein</fullName>
    </recommendedName>
</protein>
<evidence type="ECO:0000256" key="2">
    <source>
        <dbReference type="SAM" id="SignalP"/>
    </source>
</evidence>
<evidence type="ECO:0000313" key="3">
    <source>
        <dbReference type="EMBL" id="KEZ54096.1"/>
    </source>
</evidence>
<dbReference type="PROSITE" id="PS51257">
    <property type="entry name" value="PROKAR_LIPOPROTEIN"/>
    <property type="match status" value="1"/>
</dbReference>
<sequence length="204" mass="22463">MRSMTFSALVLVLMLSACSFNQGSEQNRSEDQNGKPMNVRNSVNEPVEKKTGQQISRRLVDLAGRVPGVNDASAVVLGRYAIVGIDVNSELDRNKAESIKYAVAESIQHDPYGANAVIIADADTTVRLKAIGKDLQQGKPISGILDELAAIVGRVMPEIPNDALNNQNRNNRPTEQDNNQLNTKEQKELDREQNDQSENHLNKD</sequence>
<feature type="region of interest" description="Disordered" evidence="1">
    <location>
        <begin position="161"/>
        <end position="204"/>
    </location>
</feature>
<reference evidence="3 4" key="1">
    <citation type="journal article" date="2005" name="Int. J. Syst. Evol. Microbiol.">
        <title>Bacillus cibi sp. nov., isolated from jeotgal, a traditional Korean fermented seafood.</title>
        <authorList>
            <person name="Yoon J.H."/>
            <person name="Lee C.H."/>
            <person name="Oh T.K."/>
        </authorList>
    </citation>
    <scope>NUCLEOTIDE SEQUENCE [LARGE SCALE GENOMIC DNA]</scope>
    <source>
        <strain evidence="3 4">DSM 16189</strain>
    </source>
</reference>